<comment type="caution">
    <text evidence="2">The sequence shown here is derived from an EMBL/GenBank/DDBJ whole genome shotgun (WGS) entry which is preliminary data.</text>
</comment>
<gene>
    <name evidence="2" type="ORF">ENO59_03230</name>
</gene>
<dbReference type="AlphaFoldDB" id="A0A7V2AZH4"/>
<evidence type="ECO:0000256" key="1">
    <source>
        <dbReference type="SAM" id="MobiDB-lite"/>
    </source>
</evidence>
<organism evidence="2">
    <name type="scientific">Rhodothermus marinus</name>
    <name type="common">Rhodothermus obamensis</name>
    <dbReference type="NCBI Taxonomy" id="29549"/>
    <lineage>
        <taxon>Bacteria</taxon>
        <taxon>Pseudomonadati</taxon>
        <taxon>Rhodothermota</taxon>
        <taxon>Rhodothermia</taxon>
        <taxon>Rhodothermales</taxon>
        <taxon>Rhodothermaceae</taxon>
        <taxon>Rhodothermus</taxon>
    </lineage>
</organism>
<sequence length="490" mass="54684">MNDLRVVWAIALWVWLCGSLMQESQAQGYGGPLGMHGLHQLNMHAAAARAFGGVTLGLREEIGIMFHHPAALHALSTAQFSIGLYQENRDLQQKQEYAPVRYYPNLSLLLEGLTYKIPDPDSTRVGTSPRDTVQRPFDDIGPNWKHKRRSSNPLQGMIALPLRFTGFRLVAGLGAVEYANLDHYYQHNNVLNPSILSQRPLPTPRPTDDNPLQVDWYQFIRSRQGALQGFGGAIAADVEALKLAIGLSGLVIRGSSEDLEQEIARGRLTFYSNAFRVDSVYRRVTRSGTSTFSGYEFTLSSILYGRYVSLGVVLKPPVTFTRTFSLEVTTDTGSHTTVAALQGEDRMRLPWRGTIGLVLRPRDELMLGMEYELRPYGSARYTDAQGNTHRPWVSANLFRVGAEVRMAPWLRLRGGIRGEAEVFAPEGSPIEEDAVSYEVYSVGMGIAYHRVRLNFAYEYAHIKYQDVWASALSKNSAVRHALTANVGFSL</sequence>
<protein>
    <submittedName>
        <fullName evidence="2">Uncharacterized protein</fullName>
    </submittedName>
</protein>
<reference evidence="2" key="1">
    <citation type="journal article" date="2020" name="mSystems">
        <title>Genome- and Community-Level Interaction Insights into Carbon Utilization and Element Cycling Functions of Hydrothermarchaeota in Hydrothermal Sediment.</title>
        <authorList>
            <person name="Zhou Z."/>
            <person name="Liu Y."/>
            <person name="Xu W."/>
            <person name="Pan J."/>
            <person name="Luo Z.H."/>
            <person name="Li M."/>
        </authorList>
    </citation>
    <scope>NUCLEOTIDE SEQUENCE [LARGE SCALE GENOMIC DNA]</scope>
    <source>
        <strain evidence="2">SpSt-143</strain>
    </source>
</reference>
<proteinExistence type="predicted"/>
<feature type="region of interest" description="Disordered" evidence="1">
    <location>
        <begin position="120"/>
        <end position="148"/>
    </location>
</feature>
<accession>A0A7V2AZH4</accession>
<dbReference type="Gene3D" id="2.40.160.60">
    <property type="entry name" value="Outer membrane protein transport protein (OMPP1/FadL/TodX)"/>
    <property type="match status" value="1"/>
</dbReference>
<name>A0A7V2AZH4_RHOMR</name>
<evidence type="ECO:0000313" key="2">
    <source>
        <dbReference type="EMBL" id="HER95517.1"/>
    </source>
</evidence>
<dbReference type="EMBL" id="DSGB01000003">
    <property type="protein sequence ID" value="HER95517.1"/>
    <property type="molecule type" value="Genomic_DNA"/>
</dbReference>